<feature type="domain" description="DUF11" evidence="2">
    <location>
        <begin position="56"/>
        <end position="106"/>
    </location>
</feature>
<feature type="signal peptide" evidence="1">
    <location>
        <begin position="1"/>
        <end position="19"/>
    </location>
</feature>
<dbReference type="PROSITE" id="PS51257">
    <property type="entry name" value="PROKAR_LIPOPROTEIN"/>
    <property type="match status" value="1"/>
</dbReference>
<accession>A0A934KMD1</accession>
<dbReference type="Proteomes" id="UP000614410">
    <property type="component" value="Unassembled WGS sequence"/>
</dbReference>
<name>A0A934KMD1_9BACT</name>
<dbReference type="Pfam" id="PF01345">
    <property type="entry name" value="DUF11"/>
    <property type="match status" value="2"/>
</dbReference>
<dbReference type="NCBIfam" id="TIGR01451">
    <property type="entry name" value="B_ant_repeat"/>
    <property type="match status" value="2"/>
</dbReference>
<comment type="caution">
    <text evidence="3">The sequence shown here is derived from an EMBL/GenBank/DDBJ whole genome shotgun (WGS) entry which is preliminary data.</text>
</comment>
<dbReference type="Gene3D" id="2.60.40.680">
    <property type="match status" value="1"/>
</dbReference>
<dbReference type="AlphaFoldDB" id="A0A934KMD1"/>
<proteinExistence type="predicted"/>
<organism evidence="3 4">
    <name type="scientific">Candidatus Amunia macphersoniae</name>
    <dbReference type="NCBI Taxonomy" id="3127014"/>
    <lineage>
        <taxon>Bacteria</taxon>
        <taxon>Bacillati</taxon>
        <taxon>Candidatus Dormiibacterota</taxon>
        <taxon>Candidatus Dormibacteria</taxon>
        <taxon>Candidatus Aeolococcales</taxon>
        <taxon>Candidatus Aeolococcaceae</taxon>
        <taxon>Candidatus Amunia</taxon>
    </lineage>
</organism>
<feature type="domain" description="DUF11" evidence="2">
    <location>
        <begin position="193"/>
        <end position="308"/>
    </location>
</feature>
<keyword evidence="1" id="KW-0732">Signal</keyword>
<gene>
    <name evidence="3" type="ORF">JF887_08655</name>
</gene>
<dbReference type="EMBL" id="JAEKNN010000046">
    <property type="protein sequence ID" value="MBJ7609483.1"/>
    <property type="molecule type" value="Genomic_DNA"/>
</dbReference>
<dbReference type="InterPro" id="IPR001434">
    <property type="entry name" value="OmcB-like_DUF11"/>
</dbReference>
<evidence type="ECO:0000259" key="2">
    <source>
        <dbReference type="Pfam" id="PF01345"/>
    </source>
</evidence>
<feature type="chain" id="PRO_5037826508" description="DUF11 domain-containing protein" evidence="1">
    <location>
        <begin position="20"/>
        <end position="320"/>
    </location>
</feature>
<evidence type="ECO:0000313" key="4">
    <source>
        <dbReference type="Proteomes" id="UP000614410"/>
    </source>
</evidence>
<protein>
    <recommendedName>
        <fullName evidence="2">DUF11 domain-containing protein</fullName>
    </recommendedName>
</protein>
<dbReference type="InterPro" id="IPR047589">
    <property type="entry name" value="DUF11_rpt"/>
</dbReference>
<evidence type="ECO:0000313" key="3">
    <source>
        <dbReference type="EMBL" id="MBJ7609483.1"/>
    </source>
</evidence>
<reference evidence="3 4" key="1">
    <citation type="submission" date="2020-10" db="EMBL/GenBank/DDBJ databases">
        <title>Ca. Dormibacterota MAGs.</title>
        <authorList>
            <person name="Montgomery K."/>
        </authorList>
    </citation>
    <scope>NUCLEOTIDE SEQUENCE [LARGE SCALE GENOMIC DNA]</scope>
    <source>
        <strain evidence="3">Mitchell_Peninsula_5</strain>
    </source>
</reference>
<evidence type="ECO:0000256" key="1">
    <source>
        <dbReference type="SAM" id="SignalP"/>
    </source>
</evidence>
<sequence>MLRRLAIASTVAVVAVPLAVTVTGCGSGSGQLAVSISSPDPNSQHSGKQYDVKDEQSYAHYKPGDKAKFSVKVVNKGPGSVTGVTIHLVLPQGFKYRSTSSITETGATRTQPLDAEVNSDTPLFGLWTLDQPGAAGRGKNGEVDVEFIADVQGQPGPVPVRAFAAGDATAGQTDAAPYMIGVDAAAKLTAVVNVGPSTAVHGNTVTYQVRLNNQGTGNAKNVAVLITLPPVLTFTNSVTPFGGNGTRNKGVDPIKNTLEVYYDGFLLPPLSNAGPGFVVIVFKAAIVATAAPGTYPVDVSVTDDDGDTVSLQSTAPLKVT</sequence>